<organism evidence="2 3">
    <name type="scientific">Pristionchus entomophagus</name>
    <dbReference type="NCBI Taxonomy" id="358040"/>
    <lineage>
        <taxon>Eukaryota</taxon>
        <taxon>Metazoa</taxon>
        <taxon>Ecdysozoa</taxon>
        <taxon>Nematoda</taxon>
        <taxon>Chromadorea</taxon>
        <taxon>Rhabditida</taxon>
        <taxon>Rhabditina</taxon>
        <taxon>Diplogasteromorpha</taxon>
        <taxon>Diplogasteroidea</taxon>
        <taxon>Neodiplogasteridae</taxon>
        <taxon>Pristionchus</taxon>
    </lineage>
</organism>
<proteinExistence type="predicted"/>
<evidence type="ECO:0000256" key="1">
    <source>
        <dbReference type="SAM" id="Phobius"/>
    </source>
</evidence>
<dbReference type="AlphaFoldDB" id="A0AAV5SUN2"/>
<keyword evidence="1" id="KW-0812">Transmembrane</keyword>
<keyword evidence="1" id="KW-1133">Transmembrane helix</keyword>
<keyword evidence="3" id="KW-1185">Reference proteome</keyword>
<comment type="caution">
    <text evidence="2">The sequence shown here is derived from an EMBL/GenBank/DDBJ whole genome shotgun (WGS) entry which is preliminary data.</text>
</comment>
<accession>A0AAV5SUN2</accession>
<evidence type="ECO:0000313" key="2">
    <source>
        <dbReference type="EMBL" id="GMS85793.1"/>
    </source>
</evidence>
<name>A0AAV5SUN2_9BILA</name>
<keyword evidence="1" id="KW-0472">Membrane</keyword>
<dbReference type="EMBL" id="BTSX01000002">
    <property type="protein sequence ID" value="GMS85793.1"/>
    <property type="molecule type" value="Genomic_DNA"/>
</dbReference>
<evidence type="ECO:0000313" key="3">
    <source>
        <dbReference type="Proteomes" id="UP001432027"/>
    </source>
</evidence>
<feature type="non-terminal residue" evidence="2">
    <location>
        <position position="110"/>
    </location>
</feature>
<protein>
    <submittedName>
        <fullName evidence="2">Uncharacterized protein</fullName>
    </submittedName>
</protein>
<dbReference type="Proteomes" id="UP001432027">
    <property type="component" value="Unassembled WGS sequence"/>
</dbReference>
<feature type="non-terminal residue" evidence="2">
    <location>
        <position position="1"/>
    </location>
</feature>
<feature type="transmembrane region" description="Helical" evidence="1">
    <location>
        <begin position="38"/>
        <end position="59"/>
    </location>
</feature>
<sequence length="110" mass="12255">SPSDSSAHVPPLPPLLLPPPLFFRLSRLFLPPRFDDDFFDLFFFFLFFLYSSSFARLAVSSSRPCSVPRSFSLASSLSIWSTSRRVGLGGTSIPRLSKYCLIHSALAPLL</sequence>
<reference evidence="2" key="1">
    <citation type="submission" date="2023-10" db="EMBL/GenBank/DDBJ databases">
        <title>Genome assembly of Pristionchus species.</title>
        <authorList>
            <person name="Yoshida K."/>
            <person name="Sommer R.J."/>
        </authorList>
    </citation>
    <scope>NUCLEOTIDE SEQUENCE</scope>
    <source>
        <strain evidence="2">RS0144</strain>
    </source>
</reference>
<gene>
    <name evidence="2" type="ORF">PENTCL1PPCAC_7968</name>
</gene>